<protein>
    <submittedName>
        <fullName evidence="4">Uncharacterized protein LOC113514033 isoform X1</fullName>
    </submittedName>
</protein>
<feature type="compositionally biased region" description="Basic and acidic residues" evidence="1">
    <location>
        <begin position="513"/>
        <end position="529"/>
    </location>
</feature>
<dbReference type="RefSeq" id="XP_026753817.2">
    <property type="nucleotide sequence ID" value="XM_026898016.3"/>
</dbReference>
<accession>A0A6J1WID6</accession>
<dbReference type="InterPro" id="IPR032979">
    <property type="entry name" value="ENGase"/>
</dbReference>
<dbReference type="CDD" id="cd06547">
    <property type="entry name" value="GH85_ENGase"/>
    <property type="match status" value="1"/>
</dbReference>
<organism evidence="3 4">
    <name type="scientific">Galleria mellonella</name>
    <name type="common">Greater wax moth</name>
    <dbReference type="NCBI Taxonomy" id="7137"/>
    <lineage>
        <taxon>Eukaryota</taxon>
        <taxon>Metazoa</taxon>
        <taxon>Ecdysozoa</taxon>
        <taxon>Arthropoda</taxon>
        <taxon>Hexapoda</taxon>
        <taxon>Insecta</taxon>
        <taxon>Pterygota</taxon>
        <taxon>Neoptera</taxon>
        <taxon>Endopterygota</taxon>
        <taxon>Lepidoptera</taxon>
        <taxon>Glossata</taxon>
        <taxon>Ditrysia</taxon>
        <taxon>Pyraloidea</taxon>
        <taxon>Pyralidae</taxon>
        <taxon>Galleriinae</taxon>
        <taxon>Galleria</taxon>
    </lineage>
</organism>
<evidence type="ECO:0000256" key="1">
    <source>
        <dbReference type="SAM" id="MobiDB-lite"/>
    </source>
</evidence>
<evidence type="ECO:0000313" key="4">
    <source>
        <dbReference type="RefSeq" id="XP_026753817.2"/>
    </source>
</evidence>
<gene>
    <name evidence="4" type="primary">LOC113514033</name>
</gene>
<feature type="region of interest" description="Disordered" evidence="1">
    <location>
        <begin position="513"/>
        <end position="546"/>
    </location>
</feature>
<dbReference type="GeneID" id="113514033"/>
<dbReference type="SUPFAM" id="SSF51445">
    <property type="entry name" value="(Trans)glycosidases"/>
    <property type="match status" value="1"/>
</dbReference>
<feature type="compositionally biased region" description="Polar residues" evidence="1">
    <location>
        <begin position="536"/>
        <end position="546"/>
    </location>
</feature>
<dbReference type="Gene3D" id="2.60.120.260">
    <property type="entry name" value="Galactose-binding domain-like"/>
    <property type="match status" value="2"/>
</dbReference>
<dbReference type="GO" id="GO:0005829">
    <property type="term" value="C:cytosol"/>
    <property type="evidence" value="ECO:0007669"/>
    <property type="project" value="UniProtKB-SubCell"/>
</dbReference>
<evidence type="ECO:0000259" key="2">
    <source>
        <dbReference type="Pfam" id="PF03644"/>
    </source>
</evidence>
<dbReference type="Gene3D" id="3.20.20.80">
    <property type="entry name" value="Glycosidases"/>
    <property type="match status" value="1"/>
</dbReference>
<dbReference type="InterPro" id="IPR005201">
    <property type="entry name" value="TIM_ENGase"/>
</dbReference>
<dbReference type="KEGG" id="gmw:113514033"/>
<name>A0A6J1WID6_GALME</name>
<sequence>MKVKSIWKEDELTCKPLDTYSEILLFLESPPSWRSLCKELQLHSKKIIKNIEINKQAAVILDNPHIFCHFDPDTDDIDRHNESNLPKTLVCHDMANGYHDDSIIDGTGQHDAYTFYNWSGIDIFCYFSHHLITIPPLGWINVGHAHGVKVIGTVITEWGNGIAFWDKMLESEAQYQDFASALVAIAKTLKFDGWLLNVENKVTKPAMLLKFVRYLHKMLHQELPAPVLIWYDSVTIDGHLNWQNGLNHKNKDFFDACDGFFTNYSWTEADVASSAKVAGDRLTDLYIGIDVWGRNFYGGGQFNIREAVEVAYSHGCSLAIFAPAWTHEAMSQDKTGYNAVAVADDLDAYDQFLLRDRALWGSIWPFLNTRLPCTLPFQTSFCRGQGKKRRLYGEVLCPVPWYNLRHMQYQPNANHGPHGYLLSTLDNIMTVSQKCIVRDPKGIIKYRESFLTSRQELHSLKSKESGTEVKWSTTNEVNAQVEDNVIDDSDDETSTVKKKMKRTFQNLFKKSEKKTEIGGEKEDAAVTDERDVDQESGPSTSTGQSMVQMPVNLRQAQAQVKTRYALACVPDELECLEVCLEDSFIGGSCLKVNPSDKLSPEHRMTRIFHCDFQCKDTLIVCVVTKTLTENEEQFLNIKLHARNATGEDLKVVLVGRDLPAQQQVISAVNQTTSGTLSVYPLNVTSSEFRELQKYLLFKEPGFYISVENSYGWRIRYYEVQVAGLQVSSVNCRTGMERGGVLLGYFGLCQRSQNPEQ</sequence>
<dbReference type="GO" id="GO:0033925">
    <property type="term" value="F:mannosyl-glycoprotein endo-beta-N-acetylglucosaminidase activity"/>
    <property type="evidence" value="ECO:0007669"/>
    <property type="project" value="UniProtKB-EC"/>
</dbReference>
<dbReference type="AlphaFoldDB" id="A0A6J1WID6"/>
<reference evidence="4" key="1">
    <citation type="submission" date="2025-08" db="UniProtKB">
        <authorList>
            <consortium name="RefSeq"/>
        </authorList>
    </citation>
    <scope>IDENTIFICATION</scope>
    <source>
        <tissue evidence="4">Whole larvae</tissue>
    </source>
</reference>
<dbReference type="InterPro" id="IPR017853">
    <property type="entry name" value="GH"/>
</dbReference>
<evidence type="ECO:0000313" key="3">
    <source>
        <dbReference type="Proteomes" id="UP001652740"/>
    </source>
</evidence>
<dbReference type="InParanoid" id="A0A6J1WID6"/>
<dbReference type="PANTHER" id="PTHR13246">
    <property type="entry name" value="ENDO BETA N-ACETYLGLUCOSAMINIDASE"/>
    <property type="match status" value="1"/>
</dbReference>
<keyword evidence="3" id="KW-1185">Reference proteome</keyword>
<feature type="domain" description="Cytosolic endo-beta-N-acetylglucosaminidase TIM barrel" evidence="2">
    <location>
        <begin position="98"/>
        <end position="388"/>
    </location>
</feature>
<dbReference type="Pfam" id="PF03644">
    <property type="entry name" value="Glyco_hydro_85"/>
    <property type="match status" value="1"/>
</dbReference>
<dbReference type="PANTHER" id="PTHR13246:SF1">
    <property type="entry name" value="CYTOSOLIC ENDO-BETA-N-ACETYLGLUCOSAMINIDASE"/>
    <property type="match status" value="1"/>
</dbReference>
<proteinExistence type="predicted"/>
<dbReference type="Proteomes" id="UP001652740">
    <property type="component" value="Unplaced"/>
</dbReference>